<dbReference type="RefSeq" id="WP_119885511.1">
    <property type="nucleotide sequence ID" value="NZ_CP067169.1"/>
</dbReference>
<evidence type="ECO:0008006" key="3">
    <source>
        <dbReference type="Google" id="ProtNLM"/>
    </source>
</evidence>
<dbReference type="Proteomes" id="UP000285530">
    <property type="component" value="Unassembled WGS sequence"/>
</dbReference>
<comment type="caution">
    <text evidence="1">The sequence shown here is derived from an EMBL/GenBank/DDBJ whole genome shotgun (WGS) entry which is preliminary data.</text>
</comment>
<dbReference type="GO" id="GO:0003677">
    <property type="term" value="F:DNA binding"/>
    <property type="evidence" value="ECO:0007669"/>
    <property type="project" value="InterPro"/>
</dbReference>
<protein>
    <recommendedName>
        <fullName evidence="3">XRE family transcriptional regulator</fullName>
    </recommendedName>
</protein>
<proteinExistence type="predicted"/>
<sequence length="120" mass="12869">MVKEQPQKGKKPRGNLLERMRAANPAGAALLDRHRAQADLALALRSMRKARGMGQTDLRRASEKHGRPLTQSVISALESPTAALPNVDGIVRYAAACGARVELSFIMGHDDSGACRVVLA</sequence>
<name>A0A418ZZL8_9RHOB</name>
<evidence type="ECO:0000313" key="2">
    <source>
        <dbReference type="Proteomes" id="UP000285530"/>
    </source>
</evidence>
<organism evidence="1 2">
    <name type="scientific">Paracoccus aestuarii</name>
    <dbReference type="NCBI Taxonomy" id="453842"/>
    <lineage>
        <taxon>Bacteria</taxon>
        <taxon>Pseudomonadati</taxon>
        <taxon>Pseudomonadota</taxon>
        <taxon>Alphaproteobacteria</taxon>
        <taxon>Rhodobacterales</taxon>
        <taxon>Paracoccaceae</taxon>
        <taxon>Paracoccus</taxon>
    </lineage>
</organism>
<dbReference type="Gene3D" id="1.10.260.40">
    <property type="entry name" value="lambda repressor-like DNA-binding domains"/>
    <property type="match status" value="1"/>
</dbReference>
<keyword evidence="2" id="KW-1185">Reference proteome</keyword>
<dbReference type="AlphaFoldDB" id="A0A418ZZL8"/>
<dbReference type="SUPFAM" id="SSF47413">
    <property type="entry name" value="lambda repressor-like DNA-binding domains"/>
    <property type="match status" value="1"/>
</dbReference>
<reference evidence="1 2" key="1">
    <citation type="submission" date="2018-09" db="EMBL/GenBank/DDBJ databases">
        <title>Paracoccus onubensis nov. sp. a moderate halophilic bacterium isolated from Gruta de las Maravillas (Aracena, Spain).</title>
        <authorList>
            <person name="Jurado V."/>
            <person name="Gutierrez-Patricio S."/>
            <person name="Gonzalez-Pimentel J.L."/>
            <person name="Laiz L."/>
            <person name="Saiz-Jimenez C."/>
        </authorList>
    </citation>
    <scope>NUCLEOTIDE SEQUENCE [LARGE SCALE GENOMIC DNA]</scope>
    <source>
        <strain evidence="1 2">DSM 19484</strain>
    </source>
</reference>
<gene>
    <name evidence="1" type="ORF">D3P06_05015</name>
</gene>
<dbReference type="EMBL" id="QZEV01000014">
    <property type="protein sequence ID" value="RJL06023.1"/>
    <property type="molecule type" value="Genomic_DNA"/>
</dbReference>
<accession>A0A418ZZL8</accession>
<dbReference type="InterPro" id="IPR010982">
    <property type="entry name" value="Lambda_DNA-bd_dom_sf"/>
</dbReference>
<evidence type="ECO:0000313" key="1">
    <source>
        <dbReference type="EMBL" id="RJL06023.1"/>
    </source>
</evidence>
<dbReference type="OrthoDB" id="7856875at2"/>